<evidence type="ECO:0000313" key="2">
    <source>
        <dbReference type="EMBL" id="GEE01908.1"/>
    </source>
</evidence>
<proteinExistence type="predicted"/>
<dbReference type="RefSeq" id="WP_161895697.1">
    <property type="nucleotide sequence ID" value="NZ_BJOV01000005.1"/>
</dbReference>
<keyword evidence="1" id="KW-0812">Transmembrane</keyword>
<feature type="transmembrane region" description="Helical" evidence="1">
    <location>
        <begin position="29"/>
        <end position="51"/>
    </location>
</feature>
<reference evidence="3" key="1">
    <citation type="submission" date="2019-06" db="EMBL/GenBank/DDBJ databases">
        <title>Gordonia isolated from sludge of a wastewater treatment plant.</title>
        <authorList>
            <person name="Tamura T."/>
            <person name="Aoyama K."/>
            <person name="Kang Y."/>
            <person name="Saito S."/>
            <person name="Akiyama N."/>
            <person name="Yazawa K."/>
            <person name="Gonoi T."/>
            <person name="Mikami Y."/>
        </authorList>
    </citation>
    <scope>NUCLEOTIDE SEQUENCE [LARGE SCALE GENOMIC DNA]</scope>
    <source>
        <strain evidence="3">NBRC 107696</strain>
    </source>
</reference>
<organism evidence="2 3">
    <name type="scientific">Gordonia spumicola</name>
    <dbReference type="NCBI Taxonomy" id="589161"/>
    <lineage>
        <taxon>Bacteria</taxon>
        <taxon>Bacillati</taxon>
        <taxon>Actinomycetota</taxon>
        <taxon>Actinomycetes</taxon>
        <taxon>Mycobacteriales</taxon>
        <taxon>Gordoniaceae</taxon>
        <taxon>Gordonia</taxon>
    </lineage>
</organism>
<dbReference type="EMBL" id="BJOV01000005">
    <property type="protein sequence ID" value="GEE01908.1"/>
    <property type="molecule type" value="Genomic_DNA"/>
</dbReference>
<comment type="caution">
    <text evidence="2">The sequence shown here is derived from an EMBL/GenBank/DDBJ whole genome shotgun (WGS) entry which is preliminary data.</text>
</comment>
<dbReference type="Proteomes" id="UP000444960">
    <property type="component" value="Unassembled WGS sequence"/>
</dbReference>
<evidence type="ECO:0008006" key="4">
    <source>
        <dbReference type="Google" id="ProtNLM"/>
    </source>
</evidence>
<keyword evidence="1" id="KW-0472">Membrane</keyword>
<protein>
    <recommendedName>
        <fullName evidence="4">Transmembrane protein</fullName>
    </recommendedName>
</protein>
<accession>A0A7I9V940</accession>
<keyword evidence="3" id="KW-1185">Reference proteome</keyword>
<keyword evidence="1" id="KW-1133">Transmembrane helix</keyword>
<feature type="transmembrane region" description="Helical" evidence="1">
    <location>
        <begin position="7"/>
        <end position="23"/>
    </location>
</feature>
<dbReference type="AlphaFoldDB" id="A0A7I9V940"/>
<evidence type="ECO:0000313" key="3">
    <source>
        <dbReference type="Proteomes" id="UP000444960"/>
    </source>
</evidence>
<name>A0A7I9V940_9ACTN</name>
<evidence type="ECO:0000256" key="1">
    <source>
        <dbReference type="SAM" id="Phobius"/>
    </source>
</evidence>
<gene>
    <name evidence="2" type="ORF">nbrc107696_23540</name>
</gene>
<sequence length="61" mass="6843">MFDLKETLAYLAVTVVLFVGALLTSQPSWITWLLACVVGVQIVSGTARFVYIARRRRRTAN</sequence>